<accession>A0A6M3WAF1</accession>
<geneLocation type="chloroplast" evidence="9"/>
<evidence type="ECO:0000256" key="5">
    <source>
        <dbReference type="HAMAP-Rule" id="MF_01333"/>
    </source>
</evidence>
<dbReference type="NCBIfam" id="NF000585">
    <property type="entry name" value="PRK00010.1"/>
    <property type="match status" value="1"/>
</dbReference>
<keyword evidence="9" id="KW-0934">Plastid</keyword>
<dbReference type="HAMAP" id="MF_01333_B">
    <property type="entry name" value="Ribosomal_uL5_B"/>
    <property type="match status" value="1"/>
</dbReference>
<keyword evidence="2 5" id="KW-0689">Ribosomal protein</keyword>
<dbReference type="EMBL" id="MT211886">
    <property type="protein sequence ID" value="QJF58711.1"/>
    <property type="molecule type" value="Genomic_DNA"/>
</dbReference>
<protein>
    <recommendedName>
        <fullName evidence="4 5">Large ribosomal subunit protein uL5c</fullName>
    </recommendedName>
</protein>
<dbReference type="PIRSF" id="PIRSF002161">
    <property type="entry name" value="Ribosomal_L5"/>
    <property type="match status" value="1"/>
</dbReference>
<gene>
    <name evidence="5 9" type="primary">rpl5</name>
</gene>
<keyword evidence="5" id="KW-0694">RNA-binding</keyword>
<dbReference type="Gene3D" id="3.30.1440.10">
    <property type="match status" value="1"/>
</dbReference>
<evidence type="ECO:0000259" key="7">
    <source>
        <dbReference type="Pfam" id="PF00281"/>
    </source>
</evidence>
<feature type="domain" description="Large ribosomal subunit protein uL5 N-terminal" evidence="7">
    <location>
        <begin position="35"/>
        <end position="91"/>
    </location>
</feature>
<evidence type="ECO:0000313" key="9">
    <source>
        <dbReference type="EMBL" id="QJF58313.1"/>
    </source>
</evidence>
<evidence type="ECO:0000256" key="6">
    <source>
        <dbReference type="RuleBase" id="RU003930"/>
    </source>
</evidence>
<dbReference type="InterPro" id="IPR002132">
    <property type="entry name" value="Ribosomal_uL5"/>
</dbReference>
<dbReference type="GO" id="GO:1990904">
    <property type="term" value="C:ribonucleoprotein complex"/>
    <property type="evidence" value="ECO:0007669"/>
    <property type="project" value="UniProtKB-KW"/>
</dbReference>
<comment type="subcellular location">
    <subcellularLocation>
        <location evidence="5">Plastid</location>
        <location evidence="5">Chloroplast</location>
    </subcellularLocation>
</comment>
<keyword evidence="3 5" id="KW-0687">Ribonucleoprotein</keyword>
<dbReference type="Pfam" id="PF00673">
    <property type="entry name" value="Ribosomal_L5_C"/>
    <property type="match status" value="1"/>
</dbReference>
<feature type="domain" description="Large ribosomal subunit protein uL5 C-terminal" evidence="8">
    <location>
        <begin position="95"/>
        <end position="188"/>
    </location>
</feature>
<name>A0A6M3WAF1_COROI</name>
<evidence type="ECO:0000256" key="3">
    <source>
        <dbReference type="ARBA" id="ARBA00023274"/>
    </source>
</evidence>
<dbReference type="InterPro" id="IPR031309">
    <property type="entry name" value="Ribosomal_uL5_C"/>
</dbReference>
<dbReference type="GO" id="GO:0003735">
    <property type="term" value="F:structural constituent of ribosome"/>
    <property type="evidence" value="ECO:0007669"/>
    <property type="project" value="InterPro"/>
</dbReference>
<comment type="subunit">
    <text evidence="5">Part of the 50S ribosomal subunit; contacts the 5S rRNA.</text>
</comment>
<dbReference type="GO" id="GO:0005840">
    <property type="term" value="C:ribosome"/>
    <property type="evidence" value="ECO:0007669"/>
    <property type="project" value="UniProtKB-KW"/>
</dbReference>
<dbReference type="Pfam" id="PF00281">
    <property type="entry name" value="Ribosomal_L5"/>
    <property type="match status" value="1"/>
</dbReference>
<dbReference type="InterPro" id="IPR020929">
    <property type="entry name" value="Ribosomal_uL5_CS"/>
</dbReference>
<dbReference type="GO" id="GO:0006412">
    <property type="term" value="P:translation"/>
    <property type="evidence" value="ECO:0007669"/>
    <property type="project" value="UniProtKB-UniRule"/>
</dbReference>
<dbReference type="GO" id="GO:0019843">
    <property type="term" value="F:rRNA binding"/>
    <property type="evidence" value="ECO:0007669"/>
    <property type="project" value="UniProtKB-UniRule"/>
</dbReference>
<organism evidence="9">
    <name type="scientific">Corallina officinalis</name>
    <name type="common">Coral seaweed</name>
    <dbReference type="NCBI Taxonomy" id="35170"/>
    <lineage>
        <taxon>Eukaryota</taxon>
        <taxon>Rhodophyta</taxon>
        <taxon>Florideophyceae</taxon>
        <taxon>Corallinophycidae</taxon>
        <taxon>Corallinales</taxon>
        <taxon>Corallinaceae</taxon>
        <taxon>Corallinoideae</taxon>
        <taxon>Corallina</taxon>
    </lineage>
</organism>
<dbReference type="FunFam" id="3.30.1440.10:FF:000001">
    <property type="entry name" value="50S ribosomal protein L5"/>
    <property type="match status" value="1"/>
</dbReference>
<dbReference type="PROSITE" id="PS00358">
    <property type="entry name" value="RIBOSOMAL_L5"/>
    <property type="match status" value="1"/>
</dbReference>
<dbReference type="EMBL" id="MT211884">
    <property type="protein sequence ID" value="QJF58313.1"/>
    <property type="molecule type" value="Genomic_DNA"/>
</dbReference>
<dbReference type="PANTHER" id="PTHR11994">
    <property type="entry name" value="60S RIBOSOMAL PROTEIN L11-RELATED"/>
    <property type="match status" value="1"/>
</dbReference>
<dbReference type="SUPFAM" id="SSF55282">
    <property type="entry name" value="RL5-like"/>
    <property type="match status" value="1"/>
</dbReference>
<evidence type="ECO:0000256" key="1">
    <source>
        <dbReference type="ARBA" id="ARBA00008553"/>
    </source>
</evidence>
<dbReference type="AlphaFoldDB" id="A0A6M3WAF1"/>
<comment type="similarity">
    <text evidence="1 5 6">Belongs to the universal ribosomal protein uL5 family.</text>
</comment>
<reference evidence="9" key="1">
    <citation type="submission" date="2020-03" db="EMBL/GenBank/DDBJ databases">
        <title>Mitochondrial and Plastid genome variability of Corallina officinalis (Corallinales, Rhodophyta).</title>
        <authorList>
            <person name="Yesson C."/>
            <person name="Bian X."/>
            <person name="Williamson C."/>
            <person name="Briscoe A.G."/>
            <person name="Brodie J."/>
        </authorList>
    </citation>
    <scope>NUCLEOTIDE SEQUENCE</scope>
</reference>
<evidence type="ECO:0000256" key="4">
    <source>
        <dbReference type="ARBA" id="ARBA00035210"/>
    </source>
</evidence>
<dbReference type="InterPro" id="IPR022803">
    <property type="entry name" value="Ribosomal_uL5_dom_sf"/>
</dbReference>
<evidence type="ECO:0000259" key="8">
    <source>
        <dbReference type="Pfam" id="PF00673"/>
    </source>
</evidence>
<comment type="function">
    <text evidence="5">Binds 5S rRNA, forms part of the central protuberance of the 50S subunit.</text>
</comment>
<keyword evidence="9" id="KW-0150">Chloroplast</keyword>
<keyword evidence="5" id="KW-0699">rRNA-binding</keyword>
<dbReference type="EMBL" id="MT211887">
    <property type="protein sequence ID" value="QJF58910.1"/>
    <property type="molecule type" value="Genomic_DNA"/>
</dbReference>
<dbReference type="InterPro" id="IPR020930">
    <property type="entry name" value="Ribosomal_uL5_bac-type"/>
</dbReference>
<dbReference type="InterPro" id="IPR031310">
    <property type="entry name" value="Ribosomal_uL5_N"/>
</dbReference>
<dbReference type="EMBL" id="MT211885">
    <property type="protein sequence ID" value="QJF58512.1"/>
    <property type="molecule type" value="Genomic_DNA"/>
</dbReference>
<sequence length="190" mass="21869">MKLQKLLNNKMTESLQTLYNSQIKKYLQHEFLYKNIHQIPKITKIVLNRGLGEASQNSKTLDNSLQELMLISGQKPIITRSKKSIAGFKIRENIPIGMTVTLRRQKMYNFLNKLINLSLPRIRDFRGVSKNLFDGKGNYNLGLKEQLIFPEIEYDTVDKIRGMDIAIVTTAKTDLEGFALLKSFGMPFKD</sequence>
<evidence type="ECO:0000256" key="2">
    <source>
        <dbReference type="ARBA" id="ARBA00022980"/>
    </source>
</evidence>
<dbReference type="GO" id="GO:0009507">
    <property type="term" value="C:chloroplast"/>
    <property type="evidence" value="ECO:0007669"/>
    <property type="project" value="UniProtKB-SubCell"/>
</dbReference>
<proteinExistence type="inferred from homology"/>